<proteinExistence type="predicted"/>
<dbReference type="OrthoDB" id="94039at2759"/>
<name>A0A1J9QVV4_9EURO</name>
<gene>
    <name evidence="3" type="ORF">ACJ73_04277</name>
</gene>
<accession>A0A1J9QVV4</accession>
<comment type="caution">
    <text evidence="3">The sequence shown here is derived from an EMBL/GenBank/DDBJ whole genome shotgun (WGS) entry which is preliminary data.</text>
</comment>
<dbReference type="EMBL" id="LGTZ01000578">
    <property type="protein sequence ID" value="OJD24363.1"/>
    <property type="molecule type" value="Genomic_DNA"/>
</dbReference>
<evidence type="ECO:0000313" key="4">
    <source>
        <dbReference type="Proteomes" id="UP000242791"/>
    </source>
</evidence>
<dbReference type="VEuPathDB" id="FungiDB:ACJ73_04277"/>
<feature type="region of interest" description="Disordered" evidence="1">
    <location>
        <begin position="1"/>
        <end position="24"/>
    </location>
</feature>
<protein>
    <recommendedName>
        <fullName evidence="2">AB hydrolase-1 domain-containing protein</fullName>
    </recommendedName>
</protein>
<feature type="compositionally biased region" description="Basic and acidic residues" evidence="1">
    <location>
        <begin position="1"/>
        <end position="17"/>
    </location>
</feature>
<dbReference type="InterPro" id="IPR000073">
    <property type="entry name" value="AB_hydrolase_1"/>
</dbReference>
<feature type="domain" description="AB hydrolase-1" evidence="2">
    <location>
        <begin position="27"/>
        <end position="198"/>
    </location>
</feature>
<dbReference type="Proteomes" id="UP000242791">
    <property type="component" value="Unassembled WGS sequence"/>
</dbReference>
<dbReference type="STRING" id="1658174.A0A1J9QVV4"/>
<dbReference type="Pfam" id="PF12697">
    <property type="entry name" value="Abhydrolase_6"/>
    <property type="match status" value="1"/>
</dbReference>
<dbReference type="InterPro" id="IPR029058">
    <property type="entry name" value="AB_hydrolase_fold"/>
</dbReference>
<dbReference type="Gene3D" id="3.40.50.1820">
    <property type="entry name" value="alpha/beta hydrolase"/>
    <property type="match status" value="1"/>
</dbReference>
<reference evidence="3 4" key="1">
    <citation type="submission" date="2015-08" db="EMBL/GenBank/DDBJ databases">
        <title>Emmonsia species relationships and genome sequence.</title>
        <authorList>
            <person name="Cuomo C.A."/>
            <person name="Schwartz I.S."/>
            <person name="Kenyon C."/>
            <person name="De Hoog G.S."/>
            <person name="Govender N.P."/>
            <person name="Botha A."/>
            <person name="Moreno L."/>
            <person name="De Vries M."/>
            <person name="Munoz J.F."/>
            <person name="Stielow J.B."/>
        </authorList>
    </citation>
    <scope>NUCLEOTIDE SEQUENCE [LARGE SCALE GENOMIC DNA]</scope>
    <source>
        <strain evidence="3 4">EI222</strain>
    </source>
</reference>
<keyword evidence="4" id="KW-1185">Reference proteome</keyword>
<evidence type="ECO:0000259" key="2">
    <source>
        <dbReference type="Pfam" id="PF12697"/>
    </source>
</evidence>
<organism evidence="3 4">
    <name type="scientific">Blastomyces percursus</name>
    <dbReference type="NCBI Taxonomy" id="1658174"/>
    <lineage>
        <taxon>Eukaryota</taxon>
        <taxon>Fungi</taxon>
        <taxon>Dikarya</taxon>
        <taxon>Ascomycota</taxon>
        <taxon>Pezizomycotina</taxon>
        <taxon>Eurotiomycetes</taxon>
        <taxon>Eurotiomycetidae</taxon>
        <taxon>Onygenales</taxon>
        <taxon>Ajellomycetaceae</taxon>
        <taxon>Blastomyces</taxon>
    </lineage>
</organism>
<sequence>MHVNEYRPHRRAHKDENENPDSPGATIIFVHGLGSTKESYEPFFADLLSNPLTPPIHAIWAPDLANHGQSFRLNEDEIGDERHLFDGAHDIMQLINHFHTSMTLPLIGIGQSWGCVNLLLPAAWHPRIFQGIALMEPVLETGYHHAEELKTLGVPEQGLVRSTNLGFAVALMSDRWESREAAERHMRKSKYYSQFDPRALAQTLRYGLRDMPDGSVTLATPRYQQAQLFMRAAPPMKGYPAGKTMRRGPRRIISHRASIGSPIGAELLARQARVLGDGWSSGKVTGRRAQGSWEREEQMREEPAIDAITVPPEWVERISKL</sequence>
<dbReference type="SUPFAM" id="SSF53474">
    <property type="entry name" value="alpha/beta-Hydrolases"/>
    <property type="match status" value="1"/>
</dbReference>
<evidence type="ECO:0000256" key="1">
    <source>
        <dbReference type="SAM" id="MobiDB-lite"/>
    </source>
</evidence>
<evidence type="ECO:0000313" key="3">
    <source>
        <dbReference type="EMBL" id="OJD24363.1"/>
    </source>
</evidence>
<dbReference type="AlphaFoldDB" id="A0A1J9QVV4"/>